<sequence length="358" mass="35900">MLSFTKSRTILVGAAVLAVVAGATVAISASAAIQPNGSQAPVYIGDSNTNALIPAGSVIDWNDDNFGFNNPADVSTPYVCPADATGSVTFLAPKGQEFTMANYSAVGSSLFYPAGSKNVAQFTTSPYQQNVGNAAAVKAAGGDYSIGLACTINNGSKLASTGVFFASIHVTAVTGKFTVDQPTETGSTTPPTPPTGSADLNLKATTLAAQDGVLSLVAPAATTVLIGNPVLDPATQLSTSTGTLGDVKVSDGRVASHTGWDLTTKVTDFVLEGDNTKTISKAQLGFAPKLISKPTGANITAGTKQAAGTAVYDAAFASADNGVNVGDTVVNADLTFVAPATAAAGTYDSTLTLTLTSK</sequence>
<dbReference type="RefSeq" id="WP_200556799.1">
    <property type="nucleotide sequence ID" value="NZ_JAEPES010000004.1"/>
</dbReference>
<name>A0A934SNK3_9MICO</name>
<keyword evidence="3" id="KW-1185">Reference proteome</keyword>
<accession>A0A934SNK3</accession>
<reference evidence="2" key="1">
    <citation type="submission" date="2021-01" db="EMBL/GenBank/DDBJ databases">
        <title>Lacisediminihabitans sp. nov. strain G11-30, isolated from Antarctic Soil.</title>
        <authorList>
            <person name="Li J."/>
        </authorList>
    </citation>
    <scope>NUCLEOTIDE SEQUENCE</scope>
    <source>
        <strain evidence="2">G11-30</strain>
    </source>
</reference>
<comment type="caution">
    <text evidence="2">The sequence shown here is derived from an EMBL/GenBank/DDBJ whole genome shotgun (WGS) entry which is preliminary data.</text>
</comment>
<gene>
    <name evidence="2" type="ORF">IV501_13280</name>
</gene>
<organism evidence="2 3">
    <name type="scientific">Lacisediminihabitans changchengi</name>
    <dbReference type="NCBI Taxonomy" id="2787634"/>
    <lineage>
        <taxon>Bacteria</taxon>
        <taxon>Bacillati</taxon>
        <taxon>Actinomycetota</taxon>
        <taxon>Actinomycetes</taxon>
        <taxon>Micrococcales</taxon>
        <taxon>Microbacteriaceae</taxon>
        <taxon>Lacisediminihabitans</taxon>
    </lineage>
</organism>
<evidence type="ECO:0000313" key="3">
    <source>
        <dbReference type="Proteomes" id="UP000636458"/>
    </source>
</evidence>
<protein>
    <recommendedName>
        <fullName evidence="4">WxL domain-containing protein</fullName>
    </recommendedName>
</protein>
<feature type="chain" id="PRO_5037244483" description="WxL domain-containing protein" evidence="1">
    <location>
        <begin position="32"/>
        <end position="358"/>
    </location>
</feature>
<evidence type="ECO:0000313" key="2">
    <source>
        <dbReference type="EMBL" id="MBK4348609.1"/>
    </source>
</evidence>
<dbReference type="Proteomes" id="UP000636458">
    <property type="component" value="Unassembled WGS sequence"/>
</dbReference>
<feature type="signal peptide" evidence="1">
    <location>
        <begin position="1"/>
        <end position="31"/>
    </location>
</feature>
<dbReference type="AlphaFoldDB" id="A0A934SNK3"/>
<dbReference type="EMBL" id="JAEPES010000004">
    <property type="protein sequence ID" value="MBK4348609.1"/>
    <property type="molecule type" value="Genomic_DNA"/>
</dbReference>
<evidence type="ECO:0000256" key="1">
    <source>
        <dbReference type="SAM" id="SignalP"/>
    </source>
</evidence>
<proteinExistence type="predicted"/>
<keyword evidence="1" id="KW-0732">Signal</keyword>
<evidence type="ECO:0008006" key="4">
    <source>
        <dbReference type="Google" id="ProtNLM"/>
    </source>
</evidence>